<protein>
    <submittedName>
        <fullName evidence="9">V/A-type H+-transporting ATPase subunit I</fullName>
    </submittedName>
</protein>
<dbReference type="GO" id="GO:0051117">
    <property type="term" value="F:ATPase binding"/>
    <property type="evidence" value="ECO:0007669"/>
    <property type="project" value="TreeGrafter"/>
</dbReference>
<comment type="similarity">
    <text evidence="2">Belongs to the V-ATPase 116 kDa subunit family.</text>
</comment>
<feature type="transmembrane region" description="Helical" evidence="8">
    <location>
        <begin position="563"/>
        <end position="581"/>
    </location>
</feature>
<organism evidence="9 10">
    <name type="scientific">Harryflintia acetispora</name>
    <dbReference type="NCBI Taxonomy" id="1849041"/>
    <lineage>
        <taxon>Bacteria</taxon>
        <taxon>Bacillati</taxon>
        <taxon>Bacillota</taxon>
        <taxon>Clostridia</taxon>
        <taxon>Eubacteriales</taxon>
        <taxon>Oscillospiraceae</taxon>
        <taxon>Harryflintia</taxon>
    </lineage>
</organism>
<evidence type="ECO:0000256" key="3">
    <source>
        <dbReference type="ARBA" id="ARBA00022448"/>
    </source>
</evidence>
<dbReference type="Pfam" id="PF01496">
    <property type="entry name" value="V_ATPase_I"/>
    <property type="match status" value="2"/>
</dbReference>
<evidence type="ECO:0000256" key="8">
    <source>
        <dbReference type="SAM" id="Phobius"/>
    </source>
</evidence>
<keyword evidence="10" id="KW-1185">Reference proteome</keyword>
<feature type="transmembrane region" description="Helical" evidence="8">
    <location>
        <begin position="398"/>
        <end position="418"/>
    </location>
</feature>
<keyword evidence="6" id="KW-0406">Ion transport</keyword>
<evidence type="ECO:0000256" key="1">
    <source>
        <dbReference type="ARBA" id="ARBA00004141"/>
    </source>
</evidence>
<dbReference type="GO" id="GO:0046961">
    <property type="term" value="F:proton-transporting ATPase activity, rotational mechanism"/>
    <property type="evidence" value="ECO:0007669"/>
    <property type="project" value="InterPro"/>
</dbReference>
<dbReference type="RefSeq" id="WP_132084081.1">
    <property type="nucleotide sequence ID" value="NZ_SLUK01000002.1"/>
</dbReference>
<dbReference type="Gene3D" id="1.20.1460.20">
    <property type="match status" value="1"/>
</dbReference>
<keyword evidence="5 8" id="KW-1133">Transmembrane helix</keyword>
<comment type="caution">
    <text evidence="9">The sequence shown here is derived from an EMBL/GenBank/DDBJ whole genome shotgun (WGS) entry which is preliminary data.</text>
</comment>
<dbReference type="GO" id="GO:0016471">
    <property type="term" value="C:vacuolar proton-transporting V-type ATPase complex"/>
    <property type="evidence" value="ECO:0007669"/>
    <property type="project" value="TreeGrafter"/>
</dbReference>
<evidence type="ECO:0000313" key="9">
    <source>
        <dbReference type="EMBL" id="TCL44716.1"/>
    </source>
</evidence>
<evidence type="ECO:0000256" key="6">
    <source>
        <dbReference type="ARBA" id="ARBA00023065"/>
    </source>
</evidence>
<evidence type="ECO:0000256" key="4">
    <source>
        <dbReference type="ARBA" id="ARBA00022692"/>
    </source>
</evidence>
<evidence type="ECO:0000256" key="2">
    <source>
        <dbReference type="ARBA" id="ARBA00009904"/>
    </source>
</evidence>
<dbReference type="Gene3D" id="3.30.70.2170">
    <property type="match status" value="1"/>
</dbReference>
<keyword evidence="4 8" id="KW-0812">Transmembrane</keyword>
<dbReference type="GO" id="GO:0033179">
    <property type="term" value="C:proton-transporting V-type ATPase, V0 domain"/>
    <property type="evidence" value="ECO:0007669"/>
    <property type="project" value="InterPro"/>
</dbReference>
<dbReference type="AlphaFoldDB" id="A0A9X8ULT5"/>
<evidence type="ECO:0000256" key="7">
    <source>
        <dbReference type="ARBA" id="ARBA00023136"/>
    </source>
</evidence>
<name>A0A9X8ULT5_9FIRM</name>
<feature type="transmembrane region" description="Helical" evidence="8">
    <location>
        <begin position="486"/>
        <end position="507"/>
    </location>
</feature>
<keyword evidence="3" id="KW-0813">Transport</keyword>
<dbReference type="Gene3D" id="3.30.70.2750">
    <property type="match status" value="1"/>
</dbReference>
<reference evidence="9 10" key="1">
    <citation type="submission" date="2019-03" db="EMBL/GenBank/DDBJ databases">
        <title>Genomic Encyclopedia of Type Strains, Phase IV (KMG-IV): sequencing the most valuable type-strain genomes for metagenomic binning, comparative biology and taxonomic classification.</title>
        <authorList>
            <person name="Goeker M."/>
        </authorList>
    </citation>
    <scope>NUCLEOTIDE SEQUENCE [LARGE SCALE GENOMIC DNA]</scope>
    <source>
        <strain evidence="9 10">DSM 100433</strain>
    </source>
</reference>
<gene>
    <name evidence="9" type="ORF">EDD78_102342</name>
</gene>
<dbReference type="PANTHER" id="PTHR11629">
    <property type="entry name" value="VACUOLAR PROTON ATPASES"/>
    <property type="match status" value="1"/>
</dbReference>
<keyword evidence="7 8" id="KW-0472">Membrane</keyword>
<evidence type="ECO:0000313" key="10">
    <source>
        <dbReference type="Proteomes" id="UP000294682"/>
    </source>
</evidence>
<feature type="transmembrane region" description="Helical" evidence="8">
    <location>
        <begin position="587"/>
        <end position="611"/>
    </location>
</feature>
<comment type="subcellular location">
    <subcellularLocation>
        <location evidence="1">Membrane</location>
        <topology evidence="1">Multi-pass membrane protein</topology>
    </subcellularLocation>
</comment>
<evidence type="ECO:0000256" key="5">
    <source>
        <dbReference type="ARBA" id="ARBA00022989"/>
    </source>
</evidence>
<dbReference type="EMBL" id="SLUK01000002">
    <property type="protein sequence ID" value="TCL44716.1"/>
    <property type="molecule type" value="Genomic_DNA"/>
</dbReference>
<accession>A0A9X8ULT5</accession>
<proteinExistence type="inferred from homology"/>
<feature type="transmembrane region" description="Helical" evidence="8">
    <location>
        <begin position="450"/>
        <end position="474"/>
    </location>
</feature>
<sequence length="655" mass="72110">MILKMEKLILYALSEDKKEILDRLMGLGCVQMISPEQIEDYEALNSLSKRDDPSVYEYETKLSEISSALSVLLEYEPKAGLFTRKNELALHELLDLEGLGEALTRASGIRGIVDNIAEVKSFQSQDLFTRQALEPWADLDVPMDKLSTRWCKVLLFTLPRETDLDMLKSEAASLSCVVELVSSDADLHYVSALAQKGGLDEVQQLFKEKNGLAVTLPALTGTVKKAIADIDKRLESYQTNHDALIESLKEEAKDTSLLKRAYDQLGTAITQQRAKQNLLLTAEAFLVSGWVTEADKQKVESALERYTCYYEFQEPGPDEMPPVRFKNNSLVEPFEAITEMYGLPAPDSVDPNPLIAPFFFIFFGMMLSDAGYGLLLVLAGFIVAHLMPNKEGLGYKMFRLIGLCGISTVVWGAIYGGWFGDVITVFAKTFFGKEIVVPALINPLEEPMTILIMSMVFGVIHIFVGMGVNAYLLIKRGKVLDALFDIGFWYLVLIGLGLLLVGMVTGGGIVSEIGKWMAILGAVGLLLTGGREKPSIFGKITGGLGSLYNITSYFSDILSYSRILALGLATGVIAMVVNILATMTGSGIIGFLVFVVVFAFGHLLNLAINALGSYVHTSRLQYVEFFGKFYEGGGKPFLPLRPNTKYNLVHSKEDN</sequence>
<dbReference type="PANTHER" id="PTHR11629:SF63">
    <property type="entry name" value="V-TYPE PROTON ATPASE SUBUNIT A"/>
    <property type="match status" value="1"/>
</dbReference>
<dbReference type="GO" id="GO:0007035">
    <property type="term" value="P:vacuolar acidification"/>
    <property type="evidence" value="ECO:0007669"/>
    <property type="project" value="TreeGrafter"/>
</dbReference>
<dbReference type="Proteomes" id="UP000294682">
    <property type="component" value="Unassembled WGS sequence"/>
</dbReference>
<feature type="transmembrane region" description="Helical" evidence="8">
    <location>
        <begin position="358"/>
        <end position="386"/>
    </location>
</feature>
<dbReference type="InterPro" id="IPR002490">
    <property type="entry name" value="V-ATPase_116kDa_su"/>
</dbReference>